<sequence length="176" mass="19685">MVELVDKVLDILERVGRAAPCSLRDISEECRIPVSTAFRIVDTLTCRGYLVAEKKGRYCLGSRWREVGENSSWLKLLEEVGCRPLMSLARAARAHAHLAVLDGDMVTYLVKQRYGRGDIHSAENIQLEAYCTAIGKMLLAHLEPSEQNAYLTSAPFIRLTSATIIEPRDISSTLYD</sequence>
<dbReference type="GO" id="GO:0003700">
    <property type="term" value="F:DNA-binding transcription factor activity"/>
    <property type="evidence" value="ECO:0007669"/>
    <property type="project" value="TreeGrafter"/>
</dbReference>
<evidence type="ECO:0000256" key="3">
    <source>
        <dbReference type="ARBA" id="ARBA00023163"/>
    </source>
</evidence>
<gene>
    <name evidence="6" type="ORF">D0Z70_24170</name>
</gene>
<feature type="domain" description="HTH iclR-type" evidence="4">
    <location>
        <begin position="2"/>
        <end position="62"/>
    </location>
</feature>
<dbReference type="PROSITE" id="PS51077">
    <property type="entry name" value="HTH_ICLR"/>
    <property type="match status" value="1"/>
</dbReference>
<dbReference type="GO" id="GO:0003677">
    <property type="term" value="F:DNA binding"/>
    <property type="evidence" value="ECO:0007669"/>
    <property type="project" value="UniProtKB-KW"/>
</dbReference>
<evidence type="ECO:0000313" key="7">
    <source>
        <dbReference type="Proteomes" id="UP000283469"/>
    </source>
</evidence>
<dbReference type="PANTHER" id="PTHR30136">
    <property type="entry name" value="HELIX-TURN-HELIX TRANSCRIPTIONAL REGULATOR, ICLR FAMILY"/>
    <property type="match status" value="1"/>
</dbReference>
<evidence type="ECO:0000313" key="6">
    <source>
        <dbReference type="EMBL" id="RJG49581.1"/>
    </source>
</evidence>
<dbReference type="Gene3D" id="1.10.10.10">
    <property type="entry name" value="Winged helix-like DNA-binding domain superfamily/Winged helix DNA-binding domain"/>
    <property type="match status" value="1"/>
</dbReference>
<dbReference type="Proteomes" id="UP000283469">
    <property type="component" value="Unassembled WGS sequence"/>
</dbReference>
<evidence type="ECO:0000256" key="2">
    <source>
        <dbReference type="ARBA" id="ARBA00023125"/>
    </source>
</evidence>
<dbReference type="EMBL" id="QVRA01000065">
    <property type="protein sequence ID" value="RJG49581.1"/>
    <property type="molecule type" value="Genomic_DNA"/>
</dbReference>
<dbReference type="SUPFAM" id="SSF55781">
    <property type="entry name" value="GAF domain-like"/>
    <property type="match status" value="1"/>
</dbReference>
<evidence type="ECO:0000259" key="5">
    <source>
        <dbReference type="PROSITE" id="PS51078"/>
    </source>
</evidence>
<dbReference type="SMART" id="SM00346">
    <property type="entry name" value="HTH_ICLR"/>
    <property type="match status" value="1"/>
</dbReference>
<dbReference type="InterPro" id="IPR005471">
    <property type="entry name" value="Tscrpt_reg_IclR_N"/>
</dbReference>
<accession>A0A418YHJ7</accession>
<dbReference type="PROSITE" id="PS51078">
    <property type="entry name" value="ICLR_ED"/>
    <property type="match status" value="1"/>
</dbReference>
<comment type="caution">
    <text evidence="6">The sequence shown here is derived from an EMBL/GenBank/DDBJ whole genome shotgun (WGS) entry which is preliminary data.</text>
</comment>
<name>A0A418YHJ7_9SPHN</name>
<dbReference type="InterPro" id="IPR029016">
    <property type="entry name" value="GAF-like_dom_sf"/>
</dbReference>
<dbReference type="Gene3D" id="3.30.450.40">
    <property type="match status" value="1"/>
</dbReference>
<dbReference type="GO" id="GO:0045892">
    <property type="term" value="P:negative regulation of DNA-templated transcription"/>
    <property type="evidence" value="ECO:0007669"/>
    <property type="project" value="TreeGrafter"/>
</dbReference>
<reference evidence="6 7" key="1">
    <citation type="submission" date="2018-08" db="EMBL/GenBank/DDBJ databases">
        <title>Sphingobium sp. EO9.</title>
        <authorList>
            <person name="Park Y."/>
            <person name="Kim K.H."/>
            <person name="Jeon C.O."/>
        </authorList>
    </citation>
    <scope>NUCLEOTIDE SEQUENCE [LARGE SCALE GENOMIC DNA]</scope>
    <source>
        <strain evidence="6 7">EO9</strain>
    </source>
</reference>
<dbReference type="InterPro" id="IPR050707">
    <property type="entry name" value="HTH_MetabolicPath_Reg"/>
</dbReference>
<dbReference type="InterPro" id="IPR036390">
    <property type="entry name" value="WH_DNA-bd_sf"/>
</dbReference>
<dbReference type="OrthoDB" id="9807558at2"/>
<evidence type="ECO:0000259" key="4">
    <source>
        <dbReference type="PROSITE" id="PS51077"/>
    </source>
</evidence>
<dbReference type="PANTHER" id="PTHR30136:SF35">
    <property type="entry name" value="HTH-TYPE TRANSCRIPTIONAL REGULATOR RV1719"/>
    <property type="match status" value="1"/>
</dbReference>
<dbReference type="SUPFAM" id="SSF46785">
    <property type="entry name" value="Winged helix' DNA-binding domain"/>
    <property type="match status" value="1"/>
</dbReference>
<dbReference type="Pfam" id="PF01614">
    <property type="entry name" value="IclR_C"/>
    <property type="match status" value="1"/>
</dbReference>
<keyword evidence="7" id="KW-1185">Reference proteome</keyword>
<keyword evidence="2" id="KW-0238">DNA-binding</keyword>
<proteinExistence type="predicted"/>
<evidence type="ECO:0008006" key="8">
    <source>
        <dbReference type="Google" id="ProtNLM"/>
    </source>
</evidence>
<dbReference type="AlphaFoldDB" id="A0A418YHJ7"/>
<dbReference type="Pfam" id="PF09339">
    <property type="entry name" value="HTH_IclR"/>
    <property type="match status" value="1"/>
</dbReference>
<evidence type="ECO:0000256" key="1">
    <source>
        <dbReference type="ARBA" id="ARBA00023015"/>
    </source>
</evidence>
<protein>
    <recommendedName>
        <fullName evidence="8">IclR family transcriptional regulator</fullName>
    </recommendedName>
</protein>
<keyword evidence="1" id="KW-0805">Transcription regulation</keyword>
<feature type="domain" description="IclR-ED" evidence="5">
    <location>
        <begin position="63"/>
        <end position="176"/>
    </location>
</feature>
<dbReference type="InterPro" id="IPR036388">
    <property type="entry name" value="WH-like_DNA-bd_sf"/>
</dbReference>
<dbReference type="InterPro" id="IPR014757">
    <property type="entry name" value="Tscrpt_reg_IclR_C"/>
</dbReference>
<keyword evidence="3" id="KW-0804">Transcription</keyword>
<organism evidence="6 7">
    <name type="scientific">Sphingobium terrigena</name>
    <dbReference type="NCBI Taxonomy" id="2304063"/>
    <lineage>
        <taxon>Bacteria</taxon>
        <taxon>Pseudomonadati</taxon>
        <taxon>Pseudomonadota</taxon>
        <taxon>Alphaproteobacteria</taxon>
        <taxon>Sphingomonadales</taxon>
        <taxon>Sphingomonadaceae</taxon>
        <taxon>Sphingobium</taxon>
    </lineage>
</organism>